<protein>
    <submittedName>
        <fullName evidence="2">Uncharacterized protein</fullName>
    </submittedName>
</protein>
<evidence type="ECO:0000313" key="3">
    <source>
        <dbReference type="Proteomes" id="UP000005087"/>
    </source>
</evidence>
<keyword evidence="3" id="KW-1185">Reference proteome</keyword>
<dbReference type="HOGENOM" id="CLU_211877_0_0_11"/>
<reference evidence="3" key="2">
    <citation type="submission" date="2012-01" db="EMBL/GenBank/DDBJ databases">
        <title>Noncontiguous Finished sequence of chromosome of Saccharomonospora glauca K62.</title>
        <authorList>
            <consortium name="US DOE Joint Genome Institute"/>
            <person name="Lucas S."/>
            <person name="Han J."/>
            <person name="Lapidus A."/>
            <person name="Cheng J.-F."/>
            <person name="Goodwin L."/>
            <person name="Pitluck S."/>
            <person name="Peters L."/>
            <person name="Mikhailova N."/>
            <person name="Held B."/>
            <person name="Detter J.C."/>
            <person name="Han C."/>
            <person name="Tapia R."/>
            <person name="Land M."/>
            <person name="Hauser L."/>
            <person name="Kyrpides N."/>
            <person name="Ivanova N."/>
            <person name="Pagani I."/>
            <person name="Brambilla E.-M."/>
            <person name="Klenk H.-P."/>
            <person name="Woyke T."/>
        </authorList>
    </citation>
    <scope>NUCLEOTIDE SEQUENCE [LARGE SCALE GENOMIC DNA]</scope>
    <source>
        <strain evidence="3">K62</strain>
    </source>
</reference>
<name>I1CWQ9_9PSEU</name>
<gene>
    <name evidence="2" type="ORF">SacglDRAFT_00170</name>
</gene>
<reference evidence="2 3" key="1">
    <citation type="submission" date="2011-09" db="EMBL/GenBank/DDBJ databases">
        <authorList>
            <consortium name="US DOE Joint Genome Institute (JGI-PGF)"/>
            <person name="Lucas S."/>
            <person name="Han J."/>
            <person name="Lapidus A."/>
            <person name="Cheng J.-F."/>
            <person name="Goodwin L."/>
            <person name="Pitluck S."/>
            <person name="Peters L."/>
            <person name="Land M.L."/>
            <person name="Hauser L."/>
            <person name="Brambilla E."/>
            <person name="Klenk H.-P."/>
            <person name="Woyke T.J."/>
        </authorList>
    </citation>
    <scope>NUCLEOTIDE SEQUENCE [LARGE SCALE GENOMIC DNA]</scope>
    <source>
        <strain evidence="2 3">K62</strain>
    </source>
</reference>
<dbReference type="EMBL" id="CM001484">
    <property type="protein sequence ID" value="EIE97133.1"/>
    <property type="molecule type" value="Genomic_DNA"/>
</dbReference>
<evidence type="ECO:0000313" key="2">
    <source>
        <dbReference type="EMBL" id="EIE97133.1"/>
    </source>
</evidence>
<keyword evidence="1" id="KW-0472">Membrane</keyword>
<evidence type="ECO:0000256" key="1">
    <source>
        <dbReference type="SAM" id="Phobius"/>
    </source>
</evidence>
<organism evidence="2 3">
    <name type="scientific">Saccharomonospora glauca K62</name>
    <dbReference type="NCBI Taxonomy" id="928724"/>
    <lineage>
        <taxon>Bacteria</taxon>
        <taxon>Bacillati</taxon>
        <taxon>Actinomycetota</taxon>
        <taxon>Actinomycetes</taxon>
        <taxon>Pseudonocardiales</taxon>
        <taxon>Pseudonocardiaceae</taxon>
        <taxon>Saccharomonospora</taxon>
    </lineage>
</organism>
<sequence>MLADILTWVGAALGITVLTAMAFGGVALDYGERRGARRARGSNTPAP</sequence>
<feature type="transmembrane region" description="Helical" evidence="1">
    <location>
        <begin position="6"/>
        <end position="28"/>
    </location>
</feature>
<accession>I1CWQ9</accession>
<dbReference type="STRING" id="928724.SacglDRAFT_00170"/>
<dbReference type="AlphaFoldDB" id="I1CWQ9"/>
<proteinExistence type="predicted"/>
<keyword evidence="1" id="KW-0812">Transmembrane</keyword>
<dbReference type="Proteomes" id="UP000005087">
    <property type="component" value="Chromosome"/>
</dbReference>
<keyword evidence="1" id="KW-1133">Transmembrane helix</keyword>
<dbReference type="RefSeq" id="WP_005460883.1">
    <property type="nucleotide sequence ID" value="NZ_CM001484.1"/>
</dbReference>